<dbReference type="PANTHER" id="PTHR12266:SF0">
    <property type="entry name" value="MITOCHONDRIAL SODIUM_CALCIUM EXCHANGER PROTEIN"/>
    <property type="match status" value="1"/>
</dbReference>
<feature type="transmembrane region" description="Helical" evidence="8">
    <location>
        <begin position="125"/>
        <end position="145"/>
    </location>
</feature>
<dbReference type="PANTHER" id="PTHR12266">
    <property type="entry name" value="NA+/CA2+ K+ INDEPENDENT EXCHANGER"/>
    <property type="match status" value="1"/>
</dbReference>
<evidence type="ECO:0000256" key="2">
    <source>
        <dbReference type="ARBA" id="ARBA00008170"/>
    </source>
</evidence>
<dbReference type="GO" id="GO:0016020">
    <property type="term" value="C:membrane"/>
    <property type="evidence" value="ECO:0007669"/>
    <property type="project" value="UniProtKB-SubCell"/>
</dbReference>
<dbReference type="EMBL" id="GL883121">
    <property type="protein sequence ID" value="EGG03937.1"/>
    <property type="molecule type" value="Genomic_DNA"/>
</dbReference>
<feature type="transmembrane region" description="Helical" evidence="8">
    <location>
        <begin position="258"/>
        <end position="277"/>
    </location>
</feature>
<feature type="transmembrane region" description="Helical" evidence="8">
    <location>
        <begin position="885"/>
        <end position="910"/>
    </location>
</feature>
<feature type="transmembrane region" description="Helical" evidence="8">
    <location>
        <begin position="228"/>
        <end position="246"/>
    </location>
</feature>
<feature type="transmembrane region" description="Helical" evidence="8">
    <location>
        <begin position="961"/>
        <end position="981"/>
    </location>
</feature>
<organism evidence="11">
    <name type="scientific">Melampsora larici-populina (strain 98AG31 / pathotype 3-4-7)</name>
    <name type="common">Poplar leaf rust fungus</name>
    <dbReference type="NCBI Taxonomy" id="747676"/>
    <lineage>
        <taxon>Eukaryota</taxon>
        <taxon>Fungi</taxon>
        <taxon>Dikarya</taxon>
        <taxon>Basidiomycota</taxon>
        <taxon>Pucciniomycotina</taxon>
        <taxon>Pucciniomycetes</taxon>
        <taxon>Pucciniales</taxon>
        <taxon>Melampsoraceae</taxon>
        <taxon>Melampsora</taxon>
    </lineage>
</organism>
<dbReference type="STRING" id="747676.F4RUH6"/>
<evidence type="ECO:0000256" key="7">
    <source>
        <dbReference type="SAM" id="MobiDB-lite"/>
    </source>
</evidence>
<protein>
    <recommendedName>
        <fullName evidence="9">Sodium/calcium exchanger membrane region domain-containing protein</fullName>
    </recommendedName>
</protein>
<evidence type="ECO:0000259" key="9">
    <source>
        <dbReference type="Pfam" id="PF01699"/>
    </source>
</evidence>
<comment type="subcellular location">
    <subcellularLocation>
        <location evidence="1">Membrane</location>
        <topology evidence="1">Multi-pass membrane protein</topology>
    </subcellularLocation>
</comment>
<feature type="domain" description="Sodium/calcium exchanger membrane region" evidence="9">
    <location>
        <begin position="827"/>
        <end position="974"/>
    </location>
</feature>
<dbReference type="HOGENOM" id="CLU_004979_2_0_1"/>
<evidence type="ECO:0000313" key="11">
    <source>
        <dbReference type="Proteomes" id="UP000001072"/>
    </source>
</evidence>
<keyword evidence="3" id="KW-0813">Transport</keyword>
<feature type="transmembrane region" description="Helical" evidence="8">
    <location>
        <begin position="931"/>
        <end position="949"/>
    </location>
</feature>
<dbReference type="InterPro" id="IPR051359">
    <property type="entry name" value="CaCA_antiporter"/>
</dbReference>
<dbReference type="FunCoup" id="F4RUH6">
    <property type="interactions" value="38"/>
</dbReference>
<dbReference type="InParanoid" id="F4RUH6"/>
<dbReference type="InterPro" id="IPR004837">
    <property type="entry name" value="NaCa_Exmemb"/>
</dbReference>
<feature type="compositionally biased region" description="Low complexity" evidence="7">
    <location>
        <begin position="520"/>
        <end position="541"/>
    </location>
</feature>
<sequence length="983" mass="107719">MKPLISKRNLNKPSTISTLLTVSIIFTINLISTFYSHSTTAKRLSSTSLLIRLHRVSIKKRSIQTYPTSNLTSNKISTSASHQVPLPTPVPAPLPLPIPIEHEQPPGSIPYLKLYSALSNTLKPLGLFLLIFWSLFLFAFVGIVASDFFCPNLSTISSSLGLPESVAGVTFLGLGNGAPDVFSTFAAMKSGNGSLAIGELIGAASFIVSVVAGSMVLACPFRVPRHSFLRDVGFFTFAIAFVLYIIHDGRIVRWEATALIILYVTYVFVVGFGTWWIERQHRRRELIRKVRNEYADDGEEIEPYQDDPDFPIQPGGYSPESVLLTSTTPIGSPRPNGSPRLLPIPADSPILNFSTHLNDNQDAISSHSEEFLTEATSNLNLPNLHNRRMRAPSLSYKAHQHGIGFLSPVFAISRPPNEHRITDVEYGQTHTRRRSKPINSSPAIRSSILGAIEFRDVVNSLNRDSRAESLAQFTSRPRLSASIGPARPAISDPSLEFNRKRSGSHSCAFPIPLNSSPSLVVSQSPVSPLSPSNLLEPNKSPTANLSYGRRMGHRASQSAAAGTSLFKWGNDWARSLPAQASDDIPPPSGFPWLGFNGTDSPTPNRRAVAQIEDVAQHTTNRESRILSQSTRLGGLAEEGDLIEDRTLNTGLIPSIMIIGERGDARQLHDQESAPLIKKEVQYWWLILKVICPSIQDWKSKSHAGRLAAIISAPGILLLTLTIPVVQDNSEVYDQDDQDEEEAEGQQIMVINSKMDGEEEGDEGIPSDERIAHWLSIIQCNLSPILVIVTLLSEERWYYWCTSVMIGISLSIYISQRLDQTVKVVLCFVGFAISMVWILTIVNEVIGVLETIGQILGLSDAVIGLTIFAVGNSLGDLVANVTVARMGFPVMAISACFGGPMLNVLLGIGLSSTYLISINDGNPYEFKESSRLLISGIGLLIVLLITLIVVPLNNYKLSKPWGIFLIGSYVFGMIIHLFFQLISN</sequence>
<evidence type="ECO:0000256" key="6">
    <source>
        <dbReference type="ARBA" id="ARBA00023136"/>
    </source>
</evidence>
<feature type="transmembrane region" description="Helical" evidence="8">
    <location>
        <begin position="16"/>
        <end position="35"/>
    </location>
</feature>
<feature type="domain" description="Sodium/calcium exchanger membrane region" evidence="9">
    <location>
        <begin position="132"/>
        <end position="270"/>
    </location>
</feature>
<feature type="transmembrane region" description="Helical" evidence="8">
    <location>
        <begin position="820"/>
        <end position="842"/>
    </location>
</feature>
<dbReference type="eggNOG" id="KOG2399">
    <property type="taxonomic scope" value="Eukaryota"/>
</dbReference>
<feature type="transmembrane region" description="Helical" evidence="8">
    <location>
        <begin position="200"/>
        <end position="221"/>
    </location>
</feature>
<evidence type="ECO:0000256" key="4">
    <source>
        <dbReference type="ARBA" id="ARBA00022692"/>
    </source>
</evidence>
<keyword evidence="11" id="KW-1185">Reference proteome</keyword>
<evidence type="ECO:0000313" key="10">
    <source>
        <dbReference type="EMBL" id="EGG03937.1"/>
    </source>
</evidence>
<feature type="transmembrane region" description="Helical" evidence="8">
    <location>
        <begin position="854"/>
        <end position="873"/>
    </location>
</feature>
<dbReference type="VEuPathDB" id="FungiDB:MELLADRAFT_89752"/>
<dbReference type="Proteomes" id="UP000001072">
    <property type="component" value="Unassembled WGS sequence"/>
</dbReference>
<feature type="transmembrane region" description="Helical" evidence="8">
    <location>
        <begin position="796"/>
        <end position="814"/>
    </location>
</feature>
<evidence type="ECO:0000256" key="8">
    <source>
        <dbReference type="SAM" id="Phobius"/>
    </source>
</evidence>
<dbReference type="GO" id="GO:0008324">
    <property type="term" value="F:monoatomic cation transmembrane transporter activity"/>
    <property type="evidence" value="ECO:0007669"/>
    <property type="project" value="TreeGrafter"/>
</dbReference>
<dbReference type="AlphaFoldDB" id="F4RUH6"/>
<reference evidence="11" key="1">
    <citation type="journal article" date="2011" name="Proc. Natl. Acad. Sci. U.S.A.">
        <title>Obligate biotrophy features unraveled by the genomic analysis of rust fungi.</title>
        <authorList>
            <person name="Duplessis S."/>
            <person name="Cuomo C.A."/>
            <person name="Lin Y.-C."/>
            <person name="Aerts A."/>
            <person name="Tisserant E."/>
            <person name="Veneault-Fourrey C."/>
            <person name="Joly D.L."/>
            <person name="Hacquard S."/>
            <person name="Amselem J."/>
            <person name="Cantarel B.L."/>
            <person name="Chiu R."/>
            <person name="Coutinho P.M."/>
            <person name="Feau N."/>
            <person name="Field M."/>
            <person name="Frey P."/>
            <person name="Gelhaye E."/>
            <person name="Goldberg J."/>
            <person name="Grabherr M.G."/>
            <person name="Kodira C.D."/>
            <person name="Kohler A."/>
            <person name="Kuees U."/>
            <person name="Lindquist E.A."/>
            <person name="Lucas S.M."/>
            <person name="Mago R."/>
            <person name="Mauceli E."/>
            <person name="Morin E."/>
            <person name="Murat C."/>
            <person name="Pangilinan J.L."/>
            <person name="Park R."/>
            <person name="Pearson M."/>
            <person name="Quesneville H."/>
            <person name="Rouhier N."/>
            <person name="Sakthikumar S."/>
            <person name="Salamov A.A."/>
            <person name="Schmutz J."/>
            <person name="Selles B."/>
            <person name="Shapiro H."/>
            <person name="Tanguay P."/>
            <person name="Tuskan G.A."/>
            <person name="Henrissat B."/>
            <person name="Van de Peer Y."/>
            <person name="Rouze P."/>
            <person name="Ellis J.G."/>
            <person name="Dodds P.N."/>
            <person name="Schein J.E."/>
            <person name="Zhong S."/>
            <person name="Hamelin R.C."/>
            <person name="Grigoriev I.V."/>
            <person name="Szabo L.J."/>
            <person name="Martin F."/>
        </authorList>
    </citation>
    <scope>NUCLEOTIDE SEQUENCE [LARGE SCALE GENOMIC DNA]</scope>
    <source>
        <strain evidence="11">98AG31 / pathotype 3-4-7</strain>
    </source>
</reference>
<evidence type="ECO:0000256" key="1">
    <source>
        <dbReference type="ARBA" id="ARBA00004141"/>
    </source>
</evidence>
<evidence type="ECO:0000256" key="3">
    <source>
        <dbReference type="ARBA" id="ARBA00022448"/>
    </source>
</evidence>
<dbReference type="KEGG" id="mlr:MELLADRAFT_89752"/>
<name>F4RUH6_MELLP</name>
<gene>
    <name evidence="10" type="ORF">MELLADRAFT_89752</name>
</gene>
<feature type="region of interest" description="Disordered" evidence="7">
    <location>
        <begin position="520"/>
        <end position="545"/>
    </location>
</feature>
<keyword evidence="6 8" id="KW-0472">Membrane</keyword>
<keyword evidence="5 8" id="KW-1133">Transmembrane helix</keyword>
<dbReference type="OrthoDB" id="2504511at2759"/>
<dbReference type="Gene3D" id="1.20.1420.30">
    <property type="entry name" value="NCX, central ion-binding region"/>
    <property type="match status" value="2"/>
</dbReference>
<dbReference type="RefSeq" id="XP_007412730.1">
    <property type="nucleotide sequence ID" value="XM_007412668.1"/>
</dbReference>
<comment type="similarity">
    <text evidence="2">Belongs to the Ca(2+):cation antiporter (CaCA) (TC 2.A.19) family.</text>
</comment>
<dbReference type="InterPro" id="IPR044880">
    <property type="entry name" value="NCX_ion-bd_dom_sf"/>
</dbReference>
<dbReference type="GeneID" id="18935313"/>
<evidence type="ECO:0000256" key="5">
    <source>
        <dbReference type="ARBA" id="ARBA00022989"/>
    </source>
</evidence>
<dbReference type="GO" id="GO:0006874">
    <property type="term" value="P:intracellular calcium ion homeostasis"/>
    <property type="evidence" value="ECO:0007669"/>
    <property type="project" value="TreeGrafter"/>
</dbReference>
<accession>F4RUH6</accession>
<keyword evidence="4 8" id="KW-0812">Transmembrane</keyword>
<proteinExistence type="inferred from homology"/>
<dbReference type="Pfam" id="PF01699">
    <property type="entry name" value="Na_Ca_ex"/>
    <property type="match status" value="2"/>
</dbReference>